<organism evidence="2 3">
    <name type="scientific">Candidatus Phosphoribacter hodrii</name>
    <dbReference type="NCBI Taxonomy" id="2953743"/>
    <lineage>
        <taxon>Bacteria</taxon>
        <taxon>Bacillati</taxon>
        <taxon>Actinomycetota</taxon>
        <taxon>Actinomycetes</taxon>
        <taxon>Micrococcales</taxon>
        <taxon>Dermatophilaceae</taxon>
        <taxon>Candidatus Phosphoribacter</taxon>
    </lineage>
</organism>
<feature type="transmembrane region" description="Helical" evidence="1">
    <location>
        <begin position="290"/>
        <end position="313"/>
    </location>
</feature>
<protein>
    <submittedName>
        <fullName evidence="2">Uncharacterized protein</fullName>
    </submittedName>
</protein>
<evidence type="ECO:0000256" key="1">
    <source>
        <dbReference type="SAM" id="Phobius"/>
    </source>
</evidence>
<feature type="transmembrane region" description="Helical" evidence="1">
    <location>
        <begin position="259"/>
        <end position="278"/>
    </location>
</feature>
<feature type="transmembrane region" description="Helical" evidence="1">
    <location>
        <begin position="325"/>
        <end position="346"/>
    </location>
</feature>
<dbReference type="InterPro" id="IPR045931">
    <property type="entry name" value="DUF6350"/>
</dbReference>
<keyword evidence="1" id="KW-0812">Transmembrane</keyword>
<keyword evidence="1" id="KW-1133">Transmembrane helix</keyword>
<proteinExistence type="predicted"/>
<reference evidence="2 3" key="1">
    <citation type="submission" date="2020-10" db="EMBL/GenBank/DDBJ databases">
        <title>Connecting structure to function with the recovery of over 1000 high-quality activated sludge metagenome-assembled genomes encoding full-length rRNA genes using long-read sequencing.</title>
        <authorList>
            <person name="Singleton C.M."/>
            <person name="Petriglieri F."/>
            <person name="Kristensen J.M."/>
            <person name="Kirkegaard R.H."/>
            <person name="Michaelsen T.Y."/>
            <person name="Andersen M.H."/>
            <person name="Karst S.M."/>
            <person name="Dueholm M.S."/>
            <person name="Nielsen P.H."/>
            <person name="Albertsen M."/>
        </authorList>
    </citation>
    <scope>NUCLEOTIDE SEQUENCE [LARGE SCALE GENOMIC DNA]</scope>
    <source>
        <strain evidence="2">AalE_18-Q3-R2-46_BAT3C.188</strain>
    </source>
</reference>
<sequence>MSLLERVRTTVTATRGTVDALREQPQPLRVWVGGAVAVAVPWLVIVALAVLVWAVTPGSDSPWTQVIGVGSAGWFLGTGGAVGVDGVVVGVVPLLVWGSAAWFTAYQLRHVSAHTGEVSRRLLPGFLGGYAVAAALAALLTFAGPVRPTLAGLLGVLSVPLVASGVVVLLDDEDLADRLPPWVDRAIRPTAWGLVALAGLGGLLLLVMVVVRWPTVTSLDAAVGAHGAGALGLVVGQLLFVPDLAVWALSFIAGPGFQVAAGGTVSVSGAAPGLLPMIPLLGVVPSDGHYPAWVTLVVLLPVAVGGLVGWHAVRQWTRLARWQDMARTVGVAVVAVDLAVLGAALLSSGPAGSVRMAHLGPDPWAVAGALLVEMALGAALSVAGHAISSWARP</sequence>
<keyword evidence="1" id="KW-0472">Membrane</keyword>
<dbReference type="Proteomes" id="UP000718281">
    <property type="component" value="Unassembled WGS sequence"/>
</dbReference>
<evidence type="ECO:0000313" key="3">
    <source>
        <dbReference type="Proteomes" id="UP000718281"/>
    </source>
</evidence>
<name>A0A934X630_9MICO</name>
<dbReference type="Pfam" id="PF19877">
    <property type="entry name" value="DUF6350"/>
    <property type="match status" value="1"/>
</dbReference>
<evidence type="ECO:0000313" key="2">
    <source>
        <dbReference type="EMBL" id="MBK6300988.1"/>
    </source>
</evidence>
<accession>A0A934X630</accession>
<feature type="transmembrane region" description="Helical" evidence="1">
    <location>
        <begin position="366"/>
        <end position="387"/>
    </location>
</feature>
<comment type="caution">
    <text evidence="2">The sequence shown here is derived from an EMBL/GenBank/DDBJ whole genome shotgun (WGS) entry which is preliminary data.</text>
</comment>
<feature type="transmembrane region" description="Helical" evidence="1">
    <location>
        <begin position="122"/>
        <end position="144"/>
    </location>
</feature>
<feature type="transmembrane region" description="Helical" evidence="1">
    <location>
        <begin position="231"/>
        <end position="252"/>
    </location>
</feature>
<gene>
    <name evidence="2" type="ORF">IPF40_08025</name>
</gene>
<feature type="transmembrane region" description="Helical" evidence="1">
    <location>
        <begin position="30"/>
        <end position="54"/>
    </location>
</feature>
<dbReference type="AlphaFoldDB" id="A0A934X630"/>
<dbReference type="EMBL" id="JADIXZ010000004">
    <property type="protein sequence ID" value="MBK6300988.1"/>
    <property type="molecule type" value="Genomic_DNA"/>
</dbReference>
<feature type="transmembrane region" description="Helical" evidence="1">
    <location>
        <begin position="74"/>
        <end position="102"/>
    </location>
</feature>
<feature type="transmembrane region" description="Helical" evidence="1">
    <location>
        <begin position="191"/>
        <end position="211"/>
    </location>
</feature>
<feature type="transmembrane region" description="Helical" evidence="1">
    <location>
        <begin position="150"/>
        <end position="170"/>
    </location>
</feature>